<dbReference type="GO" id="GO:0006281">
    <property type="term" value="P:DNA repair"/>
    <property type="evidence" value="ECO:0007669"/>
    <property type="project" value="UniProtKB-KW"/>
</dbReference>
<dbReference type="InterPro" id="IPR015927">
    <property type="entry name" value="Peptidase_S24_S26A/B/C"/>
</dbReference>
<dbReference type="InterPro" id="IPR039418">
    <property type="entry name" value="LexA-like"/>
</dbReference>
<keyword evidence="3 7" id="KW-0378">Hydrolase</keyword>
<accession>A0A318L8U0</accession>
<dbReference type="Proteomes" id="UP000247555">
    <property type="component" value="Unassembled WGS sequence"/>
</dbReference>
<feature type="domain" description="Peptidase S24/S26A/S26B/S26C" evidence="8">
    <location>
        <begin position="160"/>
        <end position="276"/>
    </location>
</feature>
<dbReference type="PRINTS" id="PR00726">
    <property type="entry name" value="LEXASERPTASE"/>
</dbReference>
<dbReference type="SUPFAM" id="SSF51306">
    <property type="entry name" value="LexA/Signal peptidase"/>
    <property type="match status" value="1"/>
</dbReference>
<evidence type="ECO:0000256" key="3">
    <source>
        <dbReference type="ARBA" id="ARBA00022801"/>
    </source>
</evidence>
<evidence type="ECO:0000256" key="7">
    <source>
        <dbReference type="RuleBase" id="RU003991"/>
    </source>
</evidence>
<comment type="similarity">
    <text evidence="1 7">Belongs to the peptidase S24 family.</text>
</comment>
<keyword evidence="6" id="KW-0742">SOS response</keyword>
<comment type="caution">
    <text evidence="9">The sequence shown here is derived from an EMBL/GenBank/DDBJ whole genome shotgun (WGS) entry which is preliminary data.</text>
</comment>
<evidence type="ECO:0000256" key="4">
    <source>
        <dbReference type="ARBA" id="ARBA00022813"/>
    </source>
</evidence>
<evidence type="ECO:0000256" key="5">
    <source>
        <dbReference type="ARBA" id="ARBA00023204"/>
    </source>
</evidence>
<dbReference type="EMBL" id="QJKI01000001">
    <property type="protein sequence ID" value="PXX81933.1"/>
    <property type="molecule type" value="Genomic_DNA"/>
</dbReference>
<dbReference type="InterPro" id="IPR006197">
    <property type="entry name" value="Peptidase_S24_LexA"/>
</dbReference>
<keyword evidence="2" id="KW-0227">DNA damage</keyword>
<keyword evidence="10" id="KW-1185">Reference proteome</keyword>
<evidence type="ECO:0000259" key="8">
    <source>
        <dbReference type="Pfam" id="PF00717"/>
    </source>
</evidence>
<dbReference type="PANTHER" id="PTHR33516:SF2">
    <property type="entry name" value="LEXA REPRESSOR-RELATED"/>
    <property type="match status" value="1"/>
</dbReference>
<proteinExistence type="inferred from homology"/>
<dbReference type="RefSeq" id="WP_245906774.1">
    <property type="nucleotide sequence ID" value="NZ_QJKI01000001.1"/>
</dbReference>
<name>A0A318L8U0_9NEIS</name>
<evidence type="ECO:0000313" key="10">
    <source>
        <dbReference type="Proteomes" id="UP000247555"/>
    </source>
</evidence>
<keyword evidence="5" id="KW-0234">DNA repair</keyword>
<dbReference type="AlphaFoldDB" id="A0A318L8U0"/>
<evidence type="ECO:0000256" key="6">
    <source>
        <dbReference type="ARBA" id="ARBA00023236"/>
    </source>
</evidence>
<evidence type="ECO:0000313" key="9">
    <source>
        <dbReference type="EMBL" id="PXX81933.1"/>
    </source>
</evidence>
<dbReference type="GO" id="GO:0003677">
    <property type="term" value="F:DNA binding"/>
    <property type="evidence" value="ECO:0007669"/>
    <property type="project" value="InterPro"/>
</dbReference>
<reference evidence="9 10" key="1">
    <citation type="submission" date="2018-05" db="EMBL/GenBank/DDBJ databases">
        <title>Genomic Encyclopedia of Type Strains, Phase IV (KMG-IV): sequencing the most valuable type-strain genomes for metagenomic binning, comparative biology and taxonomic classification.</title>
        <authorList>
            <person name="Goeker M."/>
        </authorList>
    </citation>
    <scope>NUCLEOTIDE SEQUENCE [LARGE SCALE GENOMIC DNA]</scope>
    <source>
        <strain evidence="9 10">DSM 29661</strain>
    </source>
</reference>
<dbReference type="InterPro" id="IPR050077">
    <property type="entry name" value="LexA_repressor"/>
</dbReference>
<dbReference type="CDD" id="cd06529">
    <property type="entry name" value="S24_LexA-like"/>
    <property type="match status" value="1"/>
</dbReference>
<keyword evidence="4 7" id="KW-0068">Autocatalytic cleavage</keyword>
<protein>
    <submittedName>
        <fullName evidence="9">Peptidase S24-like protein</fullName>
    </submittedName>
</protein>
<gene>
    <name evidence="9" type="ORF">DFR34_101162</name>
</gene>
<evidence type="ECO:0000256" key="1">
    <source>
        <dbReference type="ARBA" id="ARBA00007484"/>
    </source>
</evidence>
<dbReference type="GO" id="GO:0006355">
    <property type="term" value="P:regulation of DNA-templated transcription"/>
    <property type="evidence" value="ECO:0007669"/>
    <property type="project" value="InterPro"/>
</dbReference>
<dbReference type="Gene3D" id="2.10.109.10">
    <property type="entry name" value="Umud Fragment, subunit A"/>
    <property type="match status" value="1"/>
</dbReference>
<dbReference type="PANTHER" id="PTHR33516">
    <property type="entry name" value="LEXA REPRESSOR"/>
    <property type="match status" value="1"/>
</dbReference>
<dbReference type="GO" id="GO:0016787">
    <property type="term" value="F:hydrolase activity"/>
    <property type="evidence" value="ECO:0007669"/>
    <property type="project" value="UniProtKB-KW"/>
</dbReference>
<organism evidence="9 10">
    <name type="scientific">Rivihabitans pingtungensis</name>
    <dbReference type="NCBI Taxonomy" id="1054498"/>
    <lineage>
        <taxon>Bacteria</taxon>
        <taxon>Pseudomonadati</taxon>
        <taxon>Pseudomonadota</taxon>
        <taxon>Betaproteobacteria</taxon>
        <taxon>Neisseriales</taxon>
        <taxon>Aquaspirillaceae</taxon>
        <taxon>Rivihabitans</taxon>
    </lineage>
</organism>
<sequence>MAGRKRKTPKWVDGKPSFDDMPVHYQVEQAMLAERLLAGLEEGRLTLNEPRQHTAARTALRALLAAEHAEHERPVAEWVDAQLNAASRTKLLGALRQERFRASRGIRQVALKPSEFQQLQILRERAEQRRRAPLSAPDRAMLRELGAILPPHLTEVVSVPLYSHTVPAGQPAPADDDIEDLIDLNDYLMPRRDASFLVRVKGESMVDAGIRDGDLLVVDRSRPPVDGKIVVAALDGELTVKRLSTRHGRVQLLPANPAFAPIDIDEGCELMIWGVVRNVIHSL</sequence>
<evidence type="ECO:0000256" key="2">
    <source>
        <dbReference type="ARBA" id="ARBA00022763"/>
    </source>
</evidence>
<dbReference type="NCBIfam" id="NF007621">
    <property type="entry name" value="PRK10276.1"/>
    <property type="match status" value="1"/>
</dbReference>
<dbReference type="GO" id="GO:0009432">
    <property type="term" value="P:SOS response"/>
    <property type="evidence" value="ECO:0007669"/>
    <property type="project" value="UniProtKB-KW"/>
</dbReference>
<dbReference type="InterPro" id="IPR036286">
    <property type="entry name" value="LexA/Signal_pep-like_sf"/>
</dbReference>
<dbReference type="Pfam" id="PF00717">
    <property type="entry name" value="Peptidase_S24"/>
    <property type="match status" value="1"/>
</dbReference>